<organism evidence="2 3">
    <name type="scientific">Alkalicoccus daliensis</name>
    <dbReference type="NCBI Taxonomy" id="745820"/>
    <lineage>
        <taxon>Bacteria</taxon>
        <taxon>Bacillati</taxon>
        <taxon>Bacillota</taxon>
        <taxon>Bacilli</taxon>
        <taxon>Bacillales</taxon>
        <taxon>Bacillaceae</taxon>
        <taxon>Alkalicoccus</taxon>
    </lineage>
</organism>
<reference evidence="3" key="1">
    <citation type="submission" date="2016-10" db="EMBL/GenBank/DDBJ databases">
        <authorList>
            <person name="Varghese N."/>
            <person name="Submissions S."/>
        </authorList>
    </citation>
    <scope>NUCLEOTIDE SEQUENCE [LARGE SCALE GENOMIC DNA]</scope>
    <source>
        <strain evidence="3">CGMCC 1.10369</strain>
    </source>
</reference>
<dbReference type="Proteomes" id="UP000198778">
    <property type="component" value="Unassembled WGS sequence"/>
</dbReference>
<sequence length="103" mass="11858">MEERAEKIPQRSEEAEELVHGKPAGLKRSFLLSTMSINRAIIKTLLQINVKEMTERTVALSSFWKKSKKNNRCLPRGKNASVFKSYYGSTDWGNVQAWKNEKL</sequence>
<dbReference type="RefSeq" id="WP_090842743.1">
    <property type="nucleotide sequence ID" value="NZ_FNIL01000005.1"/>
</dbReference>
<evidence type="ECO:0000313" key="2">
    <source>
        <dbReference type="EMBL" id="SDN96042.1"/>
    </source>
</evidence>
<keyword evidence="3" id="KW-1185">Reference proteome</keyword>
<proteinExistence type="predicted"/>
<feature type="region of interest" description="Disordered" evidence="1">
    <location>
        <begin position="1"/>
        <end position="20"/>
    </location>
</feature>
<evidence type="ECO:0000313" key="3">
    <source>
        <dbReference type="Proteomes" id="UP000198778"/>
    </source>
</evidence>
<accession>A0A1H0FND5</accession>
<protein>
    <submittedName>
        <fullName evidence="2">Uncharacterized protein</fullName>
    </submittedName>
</protein>
<evidence type="ECO:0000256" key="1">
    <source>
        <dbReference type="SAM" id="MobiDB-lite"/>
    </source>
</evidence>
<gene>
    <name evidence="2" type="ORF">SAMN04488053_10510</name>
</gene>
<dbReference type="EMBL" id="FNIL01000005">
    <property type="protein sequence ID" value="SDN96042.1"/>
    <property type="molecule type" value="Genomic_DNA"/>
</dbReference>
<dbReference type="AlphaFoldDB" id="A0A1H0FND5"/>
<name>A0A1H0FND5_9BACI</name>